<evidence type="ECO:0000256" key="2">
    <source>
        <dbReference type="SAM" id="MobiDB-lite"/>
    </source>
</evidence>
<dbReference type="GO" id="GO:0005886">
    <property type="term" value="C:plasma membrane"/>
    <property type="evidence" value="ECO:0007669"/>
    <property type="project" value="TreeGrafter"/>
</dbReference>
<feature type="compositionally biased region" description="Basic and acidic residues" evidence="2">
    <location>
        <begin position="9"/>
        <end position="25"/>
    </location>
</feature>
<protein>
    <recommendedName>
        <fullName evidence="3">C2 domain-containing protein</fullName>
    </recommendedName>
</protein>
<dbReference type="CDD" id="cd00030">
    <property type="entry name" value="C2"/>
    <property type="match status" value="1"/>
</dbReference>
<dbReference type="AlphaFoldDB" id="A0AA88YH72"/>
<reference evidence="4" key="1">
    <citation type="submission" date="2019-08" db="EMBL/GenBank/DDBJ databases">
        <title>The improved chromosome-level genome for the pearl oyster Pinctada fucata martensii using PacBio sequencing and Hi-C.</title>
        <authorList>
            <person name="Zheng Z."/>
        </authorList>
    </citation>
    <scope>NUCLEOTIDE SEQUENCE</scope>
    <source>
        <strain evidence="4">ZZ-2019</strain>
        <tissue evidence="4">Adductor muscle</tissue>
    </source>
</reference>
<dbReference type="Proteomes" id="UP001186944">
    <property type="component" value="Unassembled WGS sequence"/>
</dbReference>
<evidence type="ECO:0000313" key="4">
    <source>
        <dbReference type="EMBL" id="KAK3101636.1"/>
    </source>
</evidence>
<dbReference type="InterPro" id="IPR001565">
    <property type="entry name" value="Synaptotagmin"/>
</dbReference>
<dbReference type="Pfam" id="PF00168">
    <property type="entry name" value="C2"/>
    <property type="match status" value="2"/>
</dbReference>
<dbReference type="PANTHER" id="PTHR45716">
    <property type="entry name" value="BITESIZE, ISOFORM I"/>
    <property type="match status" value="1"/>
</dbReference>
<dbReference type="SUPFAM" id="SSF49562">
    <property type="entry name" value="C2 domain (Calcium/lipid-binding domain, CaLB)"/>
    <property type="match status" value="2"/>
</dbReference>
<evidence type="ECO:0000259" key="3">
    <source>
        <dbReference type="PROSITE" id="PS50004"/>
    </source>
</evidence>
<evidence type="ECO:0000313" key="5">
    <source>
        <dbReference type="Proteomes" id="UP001186944"/>
    </source>
</evidence>
<dbReference type="Gene3D" id="2.60.40.150">
    <property type="entry name" value="C2 domain"/>
    <property type="match status" value="2"/>
</dbReference>
<feature type="domain" description="C2" evidence="3">
    <location>
        <begin position="78"/>
        <end position="202"/>
    </location>
</feature>
<dbReference type="PANTHER" id="PTHR45716:SF2">
    <property type="entry name" value="BITESIZE, ISOFORM I"/>
    <property type="match status" value="1"/>
</dbReference>
<organism evidence="4 5">
    <name type="scientific">Pinctada imbricata</name>
    <name type="common">Atlantic pearl-oyster</name>
    <name type="synonym">Pinctada martensii</name>
    <dbReference type="NCBI Taxonomy" id="66713"/>
    <lineage>
        <taxon>Eukaryota</taxon>
        <taxon>Metazoa</taxon>
        <taxon>Spiralia</taxon>
        <taxon>Lophotrochozoa</taxon>
        <taxon>Mollusca</taxon>
        <taxon>Bivalvia</taxon>
        <taxon>Autobranchia</taxon>
        <taxon>Pteriomorphia</taxon>
        <taxon>Pterioida</taxon>
        <taxon>Pterioidea</taxon>
        <taxon>Pteriidae</taxon>
        <taxon>Pinctada</taxon>
    </lineage>
</organism>
<dbReference type="EMBL" id="VSWD01000005">
    <property type="protein sequence ID" value="KAK3101636.1"/>
    <property type="molecule type" value="Genomic_DNA"/>
</dbReference>
<accession>A0AA88YH72</accession>
<dbReference type="PROSITE" id="PS50004">
    <property type="entry name" value="C2"/>
    <property type="match status" value="2"/>
</dbReference>
<sequence length="403" mass="46098">MGGQQSAYKAKDLEKGGLPQNEKKIHGLSRLMTDKSEHERQIAVKGWDKHDENMKNMQLLKGLFKQLDPSVMKAVGDVRGEIQLSFKYDFKRHLLLVKVIKCRELRSKDMRSKMSDPYVKLSLMPENAEIGGKRTAVVKQSNSPVFDEIFAFPLKESELVDLKMLVQVMDADILGRDDFLGETIVNLNTIKFREDPFHTEWYTLNMETDFGISGELEVTVRYEVPQSLFVTVHRASGLSARDAGKTADPFVKLTIPGTATVFKSQVIKDTLDPAWEETFEFQVAEEEINSRYIIFHVVDEDTFSSNDSLGQVIINLSTFNPERHLHGTYPLADLRNAPLLRSKWSQHSTAQEFREALIAHAASMHPTFLFDQHSGKKVKYCYNLNTLCKHITFIITQVWHPYI</sequence>
<keyword evidence="1" id="KW-0677">Repeat</keyword>
<dbReference type="SMART" id="SM00239">
    <property type="entry name" value="C2"/>
    <property type="match status" value="2"/>
</dbReference>
<dbReference type="InterPro" id="IPR035892">
    <property type="entry name" value="C2_domain_sf"/>
</dbReference>
<comment type="caution">
    <text evidence="4">The sequence shown here is derived from an EMBL/GenBank/DDBJ whole genome shotgun (WGS) entry which is preliminary data.</text>
</comment>
<dbReference type="PRINTS" id="PR00399">
    <property type="entry name" value="SYNAPTOTAGMN"/>
</dbReference>
<dbReference type="GO" id="GO:0070382">
    <property type="term" value="C:exocytic vesicle"/>
    <property type="evidence" value="ECO:0007669"/>
    <property type="project" value="TreeGrafter"/>
</dbReference>
<feature type="region of interest" description="Disordered" evidence="2">
    <location>
        <begin position="1"/>
        <end position="29"/>
    </location>
</feature>
<dbReference type="GO" id="GO:0042043">
    <property type="term" value="F:neurexin family protein binding"/>
    <property type="evidence" value="ECO:0007669"/>
    <property type="project" value="TreeGrafter"/>
</dbReference>
<proteinExistence type="predicted"/>
<feature type="domain" description="C2" evidence="3">
    <location>
        <begin position="212"/>
        <end position="329"/>
    </location>
</feature>
<dbReference type="InterPro" id="IPR000008">
    <property type="entry name" value="C2_dom"/>
</dbReference>
<dbReference type="GO" id="GO:0006887">
    <property type="term" value="P:exocytosis"/>
    <property type="evidence" value="ECO:0007669"/>
    <property type="project" value="TreeGrafter"/>
</dbReference>
<name>A0AA88YH72_PINIB</name>
<gene>
    <name evidence="4" type="ORF">FSP39_005068</name>
</gene>
<evidence type="ECO:0000256" key="1">
    <source>
        <dbReference type="ARBA" id="ARBA00022737"/>
    </source>
</evidence>
<keyword evidence="5" id="KW-1185">Reference proteome</keyword>